<dbReference type="Pfam" id="PF00583">
    <property type="entry name" value="Acetyltransf_1"/>
    <property type="match status" value="1"/>
</dbReference>
<evidence type="ECO:0000259" key="3">
    <source>
        <dbReference type="PROSITE" id="PS51186"/>
    </source>
</evidence>
<dbReference type="SUPFAM" id="SSF55729">
    <property type="entry name" value="Acyl-CoA N-acyltransferases (Nat)"/>
    <property type="match status" value="1"/>
</dbReference>
<evidence type="ECO:0000313" key="4">
    <source>
        <dbReference type="EMBL" id="EOH74304.1"/>
    </source>
</evidence>
<dbReference type="InterPro" id="IPR016181">
    <property type="entry name" value="Acyl_CoA_acyltransferase"/>
</dbReference>
<proteinExistence type="predicted"/>
<evidence type="ECO:0000313" key="6">
    <source>
        <dbReference type="Proteomes" id="UP000013783"/>
    </source>
</evidence>
<dbReference type="Proteomes" id="UP000014148">
    <property type="component" value="Unassembled WGS sequence"/>
</dbReference>
<dbReference type="PANTHER" id="PTHR43420:SF47">
    <property type="entry name" value="N-ACETYLTRANSFERASE DOMAIN-CONTAINING PROTEIN"/>
    <property type="match status" value="1"/>
</dbReference>
<gene>
    <name evidence="5" type="ORF">I585_02555</name>
    <name evidence="4" type="ORF">UAI_03373</name>
</gene>
<dbReference type="InterPro" id="IPR050680">
    <property type="entry name" value="YpeA/RimI_acetyltransf"/>
</dbReference>
<evidence type="ECO:0000313" key="7">
    <source>
        <dbReference type="Proteomes" id="UP000014148"/>
    </source>
</evidence>
<dbReference type="EMBL" id="ASWA01000003">
    <property type="protein sequence ID" value="EOT67034.1"/>
    <property type="molecule type" value="Genomic_DNA"/>
</dbReference>
<feature type="domain" description="N-acetyltransferase" evidence="3">
    <location>
        <begin position="3"/>
        <end position="148"/>
    </location>
</feature>
<keyword evidence="7" id="KW-1185">Reference proteome</keyword>
<dbReference type="InterPro" id="IPR000182">
    <property type="entry name" value="GNAT_dom"/>
</dbReference>
<accession>R2RE90</accession>
<dbReference type="AlphaFoldDB" id="R2RE90"/>
<organism evidence="4 6">
    <name type="scientific">Enterococcus malodoratus ATCC 43197</name>
    <dbReference type="NCBI Taxonomy" id="1158601"/>
    <lineage>
        <taxon>Bacteria</taxon>
        <taxon>Bacillati</taxon>
        <taxon>Bacillota</taxon>
        <taxon>Bacilli</taxon>
        <taxon>Lactobacillales</taxon>
        <taxon>Enterococcaceae</taxon>
        <taxon>Enterococcus</taxon>
    </lineage>
</organism>
<dbReference type="PATRIC" id="fig|1158601.3.peg.3346"/>
<reference evidence="4 6" key="1">
    <citation type="submission" date="2013-02" db="EMBL/GenBank/DDBJ databases">
        <title>The Genome Sequence of Enterococcus malodoratus ATCC_43197.</title>
        <authorList>
            <consortium name="The Broad Institute Genome Sequencing Platform"/>
            <consortium name="The Broad Institute Genome Sequencing Center for Infectious Disease"/>
            <person name="Earl A.M."/>
            <person name="Gilmore M.S."/>
            <person name="Lebreton F."/>
            <person name="Walker B."/>
            <person name="Young S.K."/>
            <person name="Zeng Q."/>
            <person name="Gargeya S."/>
            <person name="Fitzgerald M."/>
            <person name="Haas B."/>
            <person name="Abouelleil A."/>
            <person name="Alvarado L."/>
            <person name="Arachchi H.M."/>
            <person name="Berlin A.M."/>
            <person name="Chapman S.B."/>
            <person name="Dewar J."/>
            <person name="Goldberg J."/>
            <person name="Griggs A."/>
            <person name="Gujja S."/>
            <person name="Hansen M."/>
            <person name="Howarth C."/>
            <person name="Imamovic A."/>
            <person name="Larimer J."/>
            <person name="McCowan C."/>
            <person name="Murphy C."/>
            <person name="Neiman D."/>
            <person name="Pearson M."/>
            <person name="Priest M."/>
            <person name="Roberts A."/>
            <person name="Saif S."/>
            <person name="Shea T."/>
            <person name="Sisk P."/>
            <person name="Sykes S."/>
            <person name="Wortman J."/>
            <person name="Nusbaum C."/>
            <person name="Birren B."/>
        </authorList>
    </citation>
    <scope>NUCLEOTIDE SEQUENCE [LARGE SCALE GENOMIC DNA]</scope>
    <source>
        <strain evidence="4 6">ATCC 43197</strain>
    </source>
</reference>
<dbReference type="EMBL" id="AJAK01000022">
    <property type="protein sequence ID" value="EOH74304.1"/>
    <property type="molecule type" value="Genomic_DNA"/>
</dbReference>
<dbReference type="Gene3D" id="3.40.630.30">
    <property type="match status" value="1"/>
</dbReference>
<dbReference type="RefSeq" id="WP_010742171.1">
    <property type="nucleotide sequence ID" value="NZ_KB946251.1"/>
</dbReference>
<dbReference type="PROSITE" id="PS51186">
    <property type="entry name" value="GNAT"/>
    <property type="match status" value="1"/>
</dbReference>
<reference evidence="5 7" key="2">
    <citation type="submission" date="2013-03" db="EMBL/GenBank/DDBJ databases">
        <title>The Genome Sequence of Enterococcus malodoratus ATCC_43197 (PacBio/Illumina hybrid assembly).</title>
        <authorList>
            <consortium name="The Broad Institute Genomics Platform"/>
            <consortium name="The Broad Institute Genome Sequencing Center for Infectious Disease"/>
            <person name="Earl A."/>
            <person name="Russ C."/>
            <person name="Gilmore M."/>
            <person name="Surin D."/>
            <person name="Walker B."/>
            <person name="Young S."/>
            <person name="Zeng Q."/>
            <person name="Gargeya S."/>
            <person name="Fitzgerald M."/>
            <person name="Haas B."/>
            <person name="Abouelleil A."/>
            <person name="Allen A.W."/>
            <person name="Alvarado L."/>
            <person name="Arachchi H.M."/>
            <person name="Berlin A.M."/>
            <person name="Chapman S.B."/>
            <person name="Gainer-Dewar J."/>
            <person name="Goldberg J."/>
            <person name="Griggs A."/>
            <person name="Gujja S."/>
            <person name="Hansen M."/>
            <person name="Howarth C."/>
            <person name="Imamovic A."/>
            <person name="Ireland A."/>
            <person name="Larimer J."/>
            <person name="McCowan C."/>
            <person name="Murphy C."/>
            <person name="Pearson M."/>
            <person name="Poon T.W."/>
            <person name="Priest M."/>
            <person name="Roberts A."/>
            <person name="Saif S."/>
            <person name="Shea T."/>
            <person name="Sisk P."/>
            <person name="Sykes S."/>
            <person name="Wortman J."/>
            <person name="Nusbaum C."/>
            <person name="Birren B."/>
        </authorList>
    </citation>
    <scope>NUCLEOTIDE SEQUENCE [LARGE SCALE GENOMIC DNA]</scope>
    <source>
        <strain evidence="5 7">ATCC 43197</strain>
    </source>
</reference>
<evidence type="ECO:0000313" key="5">
    <source>
        <dbReference type="EMBL" id="EOT67034.1"/>
    </source>
</evidence>
<dbReference type="eggNOG" id="COG0456">
    <property type="taxonomic scope" value="Bacteria"/>
</dbReference>
<evidence type="ECO:0000256" key="1">
    <source>
        <dbReference type="ARBA" id="ARBA00022679"/>
    </source>
</evidence>
<protein>
    <recommendedName>
        <fullName evidence="3">N-acetyltransferase domain-containing protein</fullName>
    </recommendedName>
</protein>
<evidence type="ECO:0000256" key="2">
    <source>
        <dbReference type="ARBA" id="ARBA00023315"/>
    </source>
</evidence>
<comment type="caution">
    <text evidence="4">The sequence shown here is derived from an EMBL/GenBank/DDBJ whole genome shotgun (WGS) entry which is preliminary data.</text>
</comment>
<dbReference type="OrthoDB" id="9127144at2"/>
<keyword evidence="2" id="KW-0012">Acyltransferase</keyword>
<dbReference type="GO" id="GO:0016747">
    <property type="term" value="F:acyltransferase activity, transferring groups other than amino-acyl groups"/>
    <property type="evidence" value="ECO:0007669"/>
    <property type="project" value="InterPro"/>
</dbReference>
<dbReference type="STRING" id="71451.RV07_GL002260"/>
<dbReference type="PANTHER" id="PTHR43420">
    <property type="entry name" value="ACETYLTRANSFERASE"/>
    <property type="match status" value="1"/>
</dbReference>
<dbReference type="CDD" id="cd04301">
    <property type="entry name" value="NAT_SF"/>
    <property type="match status" value="1"/>
</dbReference>
<name>R2RE90_9ENTE</name>
<sequence length="148" mass="17455">MDFLIKEVDETNWRAIAALSVSESQRGFIERNEQSLLEAAYDKSLQWQPLALYHDKQLVGFSMIGAKQGNGMWLDRLMIDSQFQGKGYGSLFIPLLIDFMKQQYEIERIYLSVHEENEKIIAYYQRFGFIDSQKYDPENGERIMYLDF</sequence>
<dbReference type="Proteomes" id="UP000013783">
    <property type="component" value="Unassembled WGS sequence"/>
</dbReference>
<keyword evidence="1" id="KW-0808">Transferase</keyword>